<comment type="caution">
    <text evidence="2">The sequence shown here is derived from an EMBL/GenBank/DDBJ whole genome shotgun (WGS) entry which is preliminary data.</text>
</comment>
<evidence type="ECO:0000313" key="2">
    <source>
        <dbReference type="EMBL" id="EGD57526.1"/>
    </source>
</evidence>
<evidence type="ECO:0000256" key="1">
    <source>
        <dbReference type="SAM" id="MobiDB-lite"/>
    </source>
</evidence>
<dbReference type="EMBL" id="AEWJ01000065">
    <property type="protein sequence ID" value="EGD57526.1"/>
    <property type="molecule type" value="Genomic_DNA"/>
</dbReference>
<dbReference type="eggNOG" id="COG3203">
    <property type="taxonomic scope" value="Bacteria"/>
</dbReference>
<name>F1ZCY7_9SPHN</name>
<reference evidence="2 3" key="1">
    <citation type="journal article" date="2012" name="J. Bacteriol.">
        <title>Draft Genome Sequence of Novosphingobium nitrogenifigens Y88T.</title>
        <authorList>
            <person name="Strabala T.J."/>
            <person name="Macdonald L."/>
            <person name="Liu V."/>
            <person name="Smit A.M."/>
        </authorList>
    </citation>
    <scope>NUCLEOTIDE SEQUENCE [LARGE SCALE GENOMIC DNA]</scope>
    <source>
        <strain evidence="2 3">DSM 19370</strain>
    </source>
</reference>
<feature type="region of interest" description="Disordered" evidence="1">
    <location>
        <begin position="48"/>
        <end position="67"/>
    </location>
</feature>
<dbReference type="RefSeq" id="WP_008071235.1">
    <property type="nucleotide sequence ID" value="NZ_AQWK01000004.1"/>
</dbReference>
<protein>
    <submittedName>
        <fullName evidence="2">Uncharacterized protein</fullName>
    </submittedName>
</protein>
<dbReference type="SUPFAM" id="SSF56935">
    <property type="entry name" value="Porins"/>
    <property type="match status" value="1"/>
</dbReference>
<dbReference type="Proteomes" id="UP000004728">
    <property type="component" value="Unassembled WGS sequence"/>
</dbReference>
<proteinExistence type="predicted"/>
<accession>F1ZCY7</accession>
<keyword evidence="3" id="KW-1185">Reference proteome</keyword>
<dbReference type="Pfam" id="PF19577">
    <property type="entry name" value="DcaP"/>
    <property type="match status" value="1"/>
</dbReference>
<dbReference type="InParanoid" id="F1ZCY7"/>
<dbReference type="HOGENOM" id="CLU_038666_0_0_5"/>
<dbReference type="InterPro" id="IPR045748">
    <property type="entry name" value="DcaP"/>
</dbReference>
<evidence type="ECO:0000313" key="3">
    <source>
        <dbReference type="Proteomes" id="UP000004728"/>
    </source>
</evidence>
<sequence length="514" mass="54854">MMLVGTILVGGGLPVEARAQEVDQAMVRALLDRVNRLEAEVARLRAAQGGAGASPAQTGAQPAVSAPTAPARVDLAVPAPAMAATTPGDSLEKGDSAVGVVLSPVAVASERATEPKGLLGFHSGNSRVVLSGYVKLLMTTARYSGGNDATGTLGRDVYVPQSIPVYNPASPTSSTRVTDIAAKQTRFWVDADTRIGHHVLKGYIEMDFQAAPGTPMALGQGTQRTTNAYDLAMRRAFVQFDRWTFGQDFTTFAEPTVMPESTDYLGAIDGLVFVRQPQVRYTMPLVRGVKLNLSVENPETASATLVPDSTTKTVSASLTENGEDHAPDFAVRVDYSGKVGQIYLAGLVRQLRVDNAGVGAAHVVDDRLGWGVSTAGKIVLGGGADWRFQATYGSGIGRYLGLNFGPDAVLTTQGRLAEVRNLGLYTSFHLPLTDKVRFNLLGSFQRIVYDRTLDRGTLGVGNYNAEAWSAAGNVFYSPVSNIDLGIEYRHGERWLVNSLNGAVDRFDFAAKYSF</sequence>
<dbReference type="AlphaFoldDB" id="F1ZCY7"/>
<organism evidence="2 3">
    <name type="scientific">Novosphingobium nitrogenifigens DSM 19370</name>
    <dbReference type="NCBI Taxonomy" id="983920"/>
    <lineage>
        <taxon>Bacteria</taxon>
        <taxon>Pseudomonadati</taxon>
        <taxon>Pseudomonadota</taxon>
        <taxon>Alphaproteobacteria</taxon>
        <taxon>Sphingomonadales</taxon>
        <taxon>Sphingomonadaceae</taxon>
        <taxon>Novosphingobium</taxon>
    </lineage>
</organism>
<feature type="compositionally biased region" description="Low complexity" evidence="1">
    <location>
        <begin position="48"/>
        <end position="63"/>
    </location>
</feature>
<gene>
    <name evidence="2" type="ORF">Y88_3836</name>
</gene>
<dbReference type="STRING" id="983920.Y88_3836"/>
<dbReference type="OrthoDB" id="9763822at2"/>